<keyword evidence="3" id="KW-0508">mRNA splicing</keyword>
<dbReference type="STRING" id="1071383.J7R4D3"/>
<dbReference type="InterPro" id="IPR013881">
    <property type="entry name" value="Pre-mRNA_splic_Prp3_dom"/>
</dbReference>
<keyword evidence="8" id="KW-1185">Reference proteome</keyword>
<dbReference type="OrthoDB" id="10264544at2759"/>
<evidence type="ECO:0000256" key="2">
    <source>
        <dbReference type="ARBA" id="ARBA00022664"/>
    </source>
</evidence>
<evidence type="ECO:0000259" key="5">
    <source>
        <dbReference type="Pfam" id="PF06544"/>
    </source>
</evidence>
<evidence type="ECO:0000256" key="4">
    <source>
        <dbReference type="ARBA" id="ARBA00023242"/>
    </source>
</evidence>
<keyword evidence="2" id="KW-0507">mRNA processing</keyword>
<dbReference type="GO" id="GO:0000387">
    <property type="term" value="P:spliceosomal snRNP assembly"/>
    <property type="evidence" value="ECO:0007669"/>
    <property type="project" value="EnsemblFungi"/>
</dbReference>
<dbReference type="KEGG" id="kng:KNAG_0C06140"/>
<dbReference type="InterPro" id="IPR027104">
    <property type="entry name" value="Prp3"/>
</dbReference>
<dbReference type="Proteomes" id="UP000006310">
    <property type="component" value="Chromosome 3"/>
</dbReference>
<dbReference type="Pfam" id="PF08572">
    <property type="entry name" value="PRP3"/>
    <property type="match status" value="1"/>
</dbReference>
<comment type="subcellular location">
    <subcellularLocation>
        <location evidence="1">Nucleus</location>
    </subcellularLocation>
</comment>
<dbReference type="RefSeq" id="XP_022463956.1">
    <property type="nucleotide sequence ID" value="XM_022607351.1"/>
</dbReference>
<reference evidence="8" key="2">
    <citation type="submission" date="2012-08" db="EMBL/GenBank/DDBJ databases">
        <title>Genome sequence of Kazachstania naganishii.</title>
        <authorList>
            <person name="Gordon J.L."/>
            <person name="Armisen D."/>
            <person name="Proux-Wera E."/>
            <person name="OhEigeartaigh S.S."/>
            <person name="Byrne K.P."/>
            <person name="Wolfe K.H."/>
        </authorList>
    </citation>
    <scope>NUCLEOTIDE SEQUENCE [LARGE SCALE GENOMIC DNA]</scope>
    <source>
        <strain evidence="8">ATCC MYA-139 / BCRC 22969 / CBS 8797 / CCRC 22969 / KCTC 17520 / NBRC 10181 / NCYC 3082</strain>
    </source>
</reference>
<evidence type="ECO:0000256" key="1">
    <source>
        <dbReference type="ARBA" id="ARBA00004123"/>
    </source>
</evidence>
<name>J7R4D3_HUIN7</name>
<gene>
    <name evidence="7" type="primary">KNAG0C06140</name>
    <name evidence="7" type="ordered locus">KNAG_0C06140</name>
</gene>
<evidence type="ECO:0000259" key="6">
    <source>
        <dbReference type="Pfam" id="PF08572"/>
    </source>
</evidence>
<evidence type="ECO:0000256" key="3">
    <source>
        <dbReference type="ARBA" id="ARBA00023187"/>
    </source>
</evidence>
<keyword evidence="4" id="KW-0539">Nucleus</keyword>
<accession>J7R4D3</accession>
<reference evidence="7 8" key="1">
    <citation type="journal article" date="2011" name="Proc. Natl. Acad. Sci. U.S.A.">
        <title>Evolutionary erosion of yeast sex chromosomes by mating-type switching accidents.</title>
        <authorList>
            <person name="Gordon J.L."/>
            <person name="Armisen D."/>
            <person name="Proux-Wera E."/>
            <person name="Oheigeartaigh S.S."/>
            <person name="Byrne K.P."/>
            <person name="Wolfe K.H."/>
        </authorList>
    </citation>
    <scope>NUCLEOTIDE SEQUENCE [LARGE SCALE GENOMIC DNA]</scope>
    <source>
        <strain evidence="8">ATCC MYA-139 / BCRC 22969 / CBS 8797 / CCRC 22969 / KCTC 17520 / NBRC 10181 / NCYC 3082</strain>
    </source>
</reference>
<dbReference type="PANTHER" id="PTHR14212">
    <property type="entry name" value="U4/U6-ASSOCIATED RNA SPLICING FACTOR-RELATED"/>
    <property type="match status" value="1"/>
</dbReference>
<dbReference type="InterPro" id="IPR010541">
    <property type="entry name" value="Prp3_C"/>
</dbReference>
<feature type="domain" description="Small nuclear ribonucleoprotein Prp3 C-terminal" evidence="5">
    <location>
        <begin position="283"/>
        <end position="404"/>
    </location>
</feature>
<sequence length="405" mass="47356">MGRIRTWRRYAVVAVAVAAGAARREVVSGRGWGHFIRPGEVARDAQLWREQRKAELEEQRKEESRRKEEELQRRQWEAQEIASGRIPDPELGEAAYLKRFEDIPEMEWWDVPYVDDNHEVMLKYLDADYVSDDDEDDDGVAAEDNAVSIHYVVHPIPMKQLPDSVGTQHRLYLTKEERKKLRRNRRDMLRKEEEQKLKLGLIAKPQPKVKLQNMMNVLENNFNISNPSLYEAEVKEQVARRRQEHERINQERHDTARKIRQEAATAENSSKTNTGAGSASCKIYRFKQLVNPSIRYKLKMNSEQLQVKGFCLRFGDDGPGTIVVAGPEKSCNKMDRLILHRLPWSQDFTDRNTGDTVHMSDNSIEKTWEGVLISTDHFPKRWFMKVCQTQDEYDHTLKHFNCDHS</sequence>
<evidence type="ECO:0000313" key="8">
    <source>
        <dbReference type="Proteomes" id="UP000006310"/>
    </source>
</evidence>
<proteinExistence type="predicted"/>
<evidence type="ECO:0000313" key="7">
    <source>
        <dbReference type="EMBL" id="CCK69710.1"/>
    </source>
</evidence>
<dbReference type="eggNOG" id="KOG2769">
    <property type="taxonomic scope" value="Eukaryota"/>
</dbReference>
<dbReference type="PANTHER" id="PTHR14212:SF0">
    <property type="entry name" value="U4_U6 SMALL NUCLEAR RIBONUCLEOPROTEIN PRP3"/>
    <property type="match status" value="1"/>
</dbReference>
<feature type="domain" description="Pre-mRNA-splicing factor 3" evidence="6">
    <location>
        <begin position="34"/>
        <end position="255"/>
    </location>
</feature>
<dbReference type="AlphaFoldDB" id="J7R4D3"/>
<dbReference type="EMBL" id="HE978316">
    <property type="protein sequence ID" value="CCK69710.1"/>
    <property type="molecule type" value="Genomic_DNA"/>
</dbReference>
<protein>
    <submittedName>
        <fullName evidence="7">Uncharacterized protein</fullName>
    </submittedName>
</protein>
<organism evidence="7 8">
    <name type="scientific">Huiozyma naganishii (strain ATCC MYA-139 / BCRC 22969 / CBS 8797 / KCTC 17520 / NBRC 10181 / NCYC 3082 / Yp74L-3)</name>
    <name type="common">Yeast</name>
    <name type="synonym">Kazachstania naganishii</name>
    <dbReference type="NCBI Taxonomy" id="1071383"/>
    <lineage>
        <taxon>Eukaryota</taxon>
        <taxon>Fungi</taxon>
        <taxon>Dikarya</taxon>
        <taxon>Ascomycota</taxon>
        <taxon>Saccharomycotina</taxon>
        <taxon>Saccharomycetes</taxon>
        <taxon>Saccharomycetales</taxon>
        <taxon>Saccharomycetaceae</taxon>
        <taxon>Huiozyma</taxon>
    </lineage>
</organism>
<dbReference type="GeneID" id="34525390"/>
<dbReference type="Pfam" id="PF06544">
    <property type="entry name" value="Prp3_C"/>
    <property type="match status" value="1"/>
</dbReference>
<dbReference type="HOGENOM" id="CLU_015750_2_0_1"/>
<dbReference type="GO" id="GO:0046540">
    <property type="term" value="C:U4/U6 x U5 tri-snRNP complex"/>
    <property type="evidence" value="ECO:0007669"/>
    <property type="project" value="EnsemblFungi"/>
</dbReference>